<evidence type="ECO:0000313" key="9">
    <source>
        <dbReference type="EMBL" id="VDK88728.1"/>
    </source>
</evidence>
<dbReference type="Proteomes" id="UP000281553">
    <property type="component" value="Unassembled WGS sequence"/>
</dbReference>
<keyword evidence="3" id="KW-0812">Transmembrane</keyword>
<dbReference type="SMART" id="SM00382">
    <property type="entry name" value="AAA"/>
    <property type="match status" value="1"/>
</dbReference>
<dbReference type="SUPFAM" id="SSF52540">
    <property type="entry name" value="P-loop containing nucleoside triphosphate hydrolases"/>
    <property type="match status" value="1"/>
</dbReference>
<dbReference type="PROSITE" id="PS50893">
    <property type="entry name" value="ABC_TRANSPORTER_2"/>
    <property type="match status" value="1"/>
</dbReference>
<dbReference type="Pfam" id="PF00005">
    <property type="entry name" value="ABC_tran"/>
    <property type="match status" value="1"/>
</dbReference>
<dbReference type="EMBL" id="UYRU01045147">
    <property type="protein sequence ID" value="VDK88728.1"/>
    <property type="molecule type" value="Genomic_DNA"/>
</dbReference>
<dbReference type="FunFam" id="3.40.50.300:FF:000163">
    <property type="entry name" value="Multidrug resistance-associated protein member 4"/>
    <property type="match status" value="1"/>
</dbReference>
<dbReference type="GO" id="GO:0016887">
    <property type="term" value="F:ATP hydrolysis activity"/>
    <property type="evidence" value="ECO:0007669"/>
    <property type="project" value="InterPro"/>
</dbReference>
<dbReference type="PROSITE" id="PS00211">
    <property type="entry name" value="ABC_TRANSPORTER_1"/>
    <property type="match status" value="1"/>
</dbReference>
<keyword evidence="6" id="KW-1133">Transmembrane helix</keyword>
<keyword evidence="5" id="KW-0067">ATP-binding</keyword>
<dbReference type="AlphaFoldDB" id="A0A3P6V8W4"/>
<dbReference type="CDD" id="cd03244">
    <property type="entry name" value="ABCC_MRP_domain2"/>
    <property type="match status" value="1"/>
</dbReference>
<dbReference type="GO" id="GO:0016020">
    <property type="term" value="C:membrane"/>
    <property type="evidence" value="ECO:0007669"/>
    <property type="project" value="UniProtKB-SubCell"/>
</dbReference>
<dbReference type="Gene3D" id="3.40.50.300">
    <property type="entry name" value="P-loop containing nucleotide triphosphate hydrolases"/>
    <property type="match status" value="1"/>
</dbReference>
<evidence type="ECO:0000256" key="7">
    <source>
        <dbReference type="ARBA" id="ARBA00023136"/>
    </source>
</evidence>
<dbReference type="InterPro" id="IPR050173">
    <property type="entry name" value="ABC_transporter_C-like"/>
</dbReference>
<dbReference type="InterPro" id="IPR017871">
    <property type="entry name" value="ABC_transporter-like_CS"/>
</dbReference>
<dbReference type="InterPro" id="IPR003593">
    <property type="entry name" value="AAA+_ATPase"/>
</dbReference>
<dbReference type="InterPro" id="IPR003439">
    <property type="entry name" value="ABC_transporter-like_ATP-bd"/>
</dbReference>
<evidence type="ECO:0000256" key="1">
    <source>
        <dbReference type="ARBA" id="ARBA00004141"/>
    </source>
</evidence>
<dbReference type="InterPro" id="IPR027417">
    <property type="entry name" value="P-loop_NTPase"/>
</dbReference>
<gene>
    <name evidence="9" type="ORF">DILT_LOCUS4265</name>
</gene>
<evidence type="ECO:0000256" key="3">
    <source>
        <dbReference type="ARBA" id="ARBA00022692"/>
    </source>
</evidence>
<keyword evidence="4" id="KW-0547">Nucleotide-binding</keyword>
<accession>A0A3P6V8W4</accession>
<keyword evidence="7" id="KW-0472">Membrane</keyword>
<keyword evidence="10" id="KW-1185">Reference proteome</keyword>
<evidence type="ECO:0000256" key="5">
    <source>
        <dbReference type="ARBA" id="ARBA00022840"/>
    </source>
</evidence>
<keyword evidence="2" id="KW-0813">Transport</keyword>
<evidence type="ECO:0000259" key="8">
    <source>
        <dbReference type="PROSITE" id="PS50893"/>
    </source>
</evidence>
<evidence type="ECO:0000313" key="10">
    <source>
        <dbReference type="Proteomes" id="UP000281553"/>
    </source>
</evidence>
<dbReference type="PANTHER" id="PTHR24223">
    <property type="entry name" value="ATP-BINDING CASSETTE SUB-FAMILY C"/>
    <property type="match status" value="1"/>
</dbReference>
<proteinExistence type="predicted"/>
<protein>
    <recommendedName>
        <fullName evidence="8">ABC transporter domain-containing protein</fullName>
    </recommendedName>
</protein>
<reference evidence="9 10" key="1">
    <citation type="submission" date="2018-11" db="EMBL/GenBank/DDBJ databases">
        <authorList>
            <consortium name="Pathogen Informatics"/>
        </authorList>
    </citation>
    <scope>NUCLEOTIDE SEQUENCE [LARGE SCALE GENOMIC DNA]</scope>
</reference>
<feature type="domain" description="ABC transporter" evidence="8">
    <location>
        <begin position="22"/>
        <end position="276"/>
    </location>
</feature>
<dbReference type="GO" id="GO:0042626">
    <property type="term" value="F:ATPase-coupled transmembrane transporter activity"/>
    <property type="evidence" value="ECO:0007669"/>
    <property type="project" value="TreeGrafter"/>
</dbReference>
<dbReference type="GO" id="GO:0005524">
    <property type="term" value="F:ATP binding"/>
    <property type="evidence" value="ECO:0007669"/>
    <property type="project" value="UniProtKB-KW"/>
</dbReference>
<dbReference type="OrthoDB" id="6500128at2759"/>
<name>A0A3P6V8W4_DIBLA</name>
<evidence type="ECO:0000256" key="2">
    <source>
        <dbReference type="ARBA" id="ARBA00022448"/>
    </source>
</evidence>
<organism evidence="9 10">
    <name type="scientific">Dibothriocephalus latus</name>
    <name type="common">Fish tapeworm</name>
    <name type="synonym">Diphyllobothrium latum</name>
    <dbReference type="NCBI Taxonomy" id="60516"/>
    <lineage>
        <taxon>Eukaryota</taxon>
        <taxon>Metazoa</taxon>
        <taxon>Spiralia</taxon>
        <taxon>Lophotrochozoa</taxon>
        <taxon>Platyhelminthes</taxon>
        <taxon>Cestoda</taxon>
        <taxon>Eucestoda</taxon>
        <taxon>Diphyllobothriidea</taxon>
        <taxon>Diphyllobothriidae</taxon>
        <taxon>Dibothriocephalus</taxon>
    </lineage>
</organism>
<evidence type="ECO:0000256" key="4">
    <source>
        <dbReference type="ARBA" id="ARBA00022741"/>
    </source>
</evidence>
<comment type="subcellular location">
    <subcellularLocation>
        <location evidence="1">Membrane</location>
        <topology evidence="1">Multi-pass membrane protein</topology>
    </subcellularLocation>
</comment>
<sequence>MNEFAMLPLINVDPQWPSIGDVHFQNVWLKYPGTTNWTLRKINLHIRPGCKPPVSEHPSGLAANCFPIHLQLGIIGRTGAGKSSLVSLLFRLVEVQRGRILIDQVNTAQLHLADLRRRISIIPQDPLLFAGTVRSNLDPEDHFDDDALWHALETVQLKSVVETMSSGLQSHLAEGGSNMSLGQRQLFSLARAILRDNKILVIDEATANVDLETDTIIQETIRTHFTDKTILMIAHRLHTIIDSDEVIVMDAGRVVEQGSPYGLLDPVGAARLSKQLRDSGDATIVTTEGLDVVASAVRITSNGPFAAMVQHTGKDSGAELVAQARQAFMRKIAS</sequence>
<evidence type="ECO:0000256" key="6">
    <source>
        <dbReference type="ARBA" id="ARBA00022989"/>
    </source>
</evidence>